<reference evidence="3" key="1">
    <citation type="submission" date="2016-06" db="EMBL/GenBank/DDBJ databases">
        <title>Parallel loss of symbiosis genes in relatives of nitrogen-fixing non-legume Parasponia.</title>
        <authorList>
            <person name="Van Velzen R."/>
            <person name="Holmer R."/>
            <person name="Bu F."/>
            <person name="Rutten L."/>
            <person name="Van Zeijl A."/>
            <person name="Liu W."/>
            <person name="Santuari L."/>
            <person name="Cao Q."/>
            <person name="Sharma T."/>
            <person name="Shen D."/>
            <person name="Roswanjaya Y."/>
            <person name="Wardhani T."/>
            <person name="Kalhor M.S."/>
            <person name="Jansen J."/>
            <person name="Van den Hoogen J."/>
            <person name="Gungor B."/>
            <person name="Hartog M."/>
            <person name="Hontelez J."/>
            <person name="Verver J."/>
            <person name="Yang W.-C."/>
            <person name="Schijlen E."/>
            <person name="Repin R."/>
            <person name="Schilthuizen M."/>
            <person name="Schranz E."/>
            <person name="Heidstra R."/>
            <person name="Miyata K."/>
            <person name="Fedorova E."/>
            <person name="Kohlen W."/>
            <person name="Bisseling T."/>
            <person name="Smit S."/>
            <person name="Geurts R."/>
        </authorList>
    </citation>
    <scope>NUCLEOTIDE SEQUENCE [LARGE SCALE GENOMIC DNA]</scope>
    <source>
        <strain evidence="3">cv. RG33-2</strain>
    </source>
</reference>
<proteinExistence type="predicted"/>
<sequence length="136" mass="14829">MSNCPPLSISLARVSSTTALDSASSCQRQGFNWALVWIGLQQSDLSNHFSTGVTNSCSAASKALVQRRKSSRAALQRENMMNVRMERGKTTSLTRYNKSDTLSSTTTGSRPNPNNKKHAAQICSECTDIDPRLMTA</sequence>
<feature type="region of interest" description="Disordered" evidence="1">
    <location>
        <begin position="68"/>
        <end position="119"/>
    </location>
</feature>
<dbReference type="EMBL" id="JXTC01000160">
    <property type="protein sequence ID" value="PON84553.1"/>
    <property type="molecule type" value="Genomic_DNA"/>
</dbReference>
<evidence type="ECO:0000313" key="3">
    <source>
        <dbReference type="Proteomes" id="UP000237000"/>
    </source>
</evidence>
<feature type="compositionally biased region" description="Polar residues" evidence="1">
    <location>
        <begin position="90"/>
        <end position="114"/>
    </location>
</feature>
<dbReference type="OrthoDB" id="10286207at2759"/>
<evidence type="ECO:0000313" key="2">
    <source>
        <dbReference type="EMBL" id="PON84553.1"/>
    </source>
</evidence>
<dbReference type="AlphaFoldDB" id="A0A2P5EG81"/>
<organism evidence="2 3">
    <name type="scientific">Trema orientale</name>
    <name type="common">Charcoal tree</name>
    <name type="synonym">Celtis orientalis</name>
    <dbReference type="NCBI Taxonomy" id="63057"/>
    <lineage>
        <taxon>Eukaryota</taxon>
        <taxon>Viridiplantae</taxon>
        <taxon>Streptophyta</taxon>
        <taxon>Embryophyta</taxon>
        <taxon>Tracheophyta</taxon>
        <taxon>Spermatophyta</taxon>
        <taxon>Magnoliopsida</taxon>
        <taxon>eudicotyledons</taxon>
        <taxon>Gunneridae</taxon>
        <taxon>Pentapetalae</taxon>
        <taxon>rosids</taxon>
        <taxon>fabids</taxon>
        <taxon>Rosales</taxon>
        <taxon>Cannabaceae</taxon>
        <taxon>Trema</taxon>
    </lineage>
</organism>
<protein>
    <submittedName>
        <fullName evidence="2">Uncharacterized protein</fullName>
    </submittedName>
</protein>
<name>A0A2P5EG81_TREOI</name>
<evidence type="ECO:0000256" key="1">
    <source>
        <dbReference type="SAM" id="MobiDB-lite"/>
    </source>
</evidence>
<dbReference type="Proteomes" id="UP000237000">
    <property type="component" value="Unassembled WGS sequence"/>
</dbReference>
<accession>A0A2P5EG81</accession>
<keyword evidence="3" id="KW-1185">Reference proteome</keyword>
<comment type="caution">
    <text evidence="2">The sequence shown here is derived from an EMBL/GenBank/DDBJ whole genome shotgun (WGS) entry which is preliminary data.</text>
</comment>
<gene>
    <name evidence="2" type="ORF">TorRG33x02_196200</name>
</gene>
<dbReference type="InParanoid" id="A0A2P5EG81"/>